<evidence type="ECO:0000256" key="2">
    <source>
        <dbReference type="ARBA" id="ARBA00005205"/>
    </source>
</evidence>
<evidence type="ECO:0000256" key="13">
    <source>
        <dbReference type="PIRSR" id="PIRSR000193-1"/>
    </source>
</evidence>
<evidence type="ECO:0000313" key="17">
    <source>
        <dbReference type="EMBL" id="CDG68186.1"/>
    </source>
</evidence>
<dbReference type="HAMAP" id="MF_01925">
    <property type="entry name" value="P5C_reductase"/>
    <property type="match status" value="1"/>
</dbReference>
<feature type="binding site" evidence="13">
    <location>
        <begin position="96"/>
        <end position="99"/>
    </location>
    <ligand>
        <name>NADP(+)</name>
        <dbReference type="ChEBI" id="CHEBI:58349"/>
    </ligand>
</feature>
<comment type="catalytic activity">
    <reaction evidence="11">
        <text>L-proline + NAD(+) = (S)-1-pyrroline-5-carboxylate + NADH + 2 H(+)</text>
        <dbReference type="Rhea" id="RHEA:14105"/>
        <dbReference type="ChEBI" id="CHEBI:15378"/>
        <dbReference type="ChEBI" id="CHEBI:17388"/>
        <dbReference type="ChEBI" id="CHEBI:57540"/>
        <dbReference type="ChEBI" id="CHEBI:57945"/>
        <dbReference type="ChEBI" id="CHEBI:60039"/>
        <dbReference type="EC" id="1.5.1.2"/>
    </reaction>
</comment>
<evidence type="ECO:0000256" key="14">
    <source>
        <dbReference type="RuleBase" id="RU003903"/>
    </source>
</evidence>
<evidence type="ECO:0000256" key="6">
    <source>
        <dbReference type="ARBA" id="ARBA00022490"/>
    </source>
</evidence>
<protein>
    <recommendedName>
        <fullName evidence="5 14">Pyrroline-5-carboxylate reductase</fullName>
        <ecNumber evidence="4 14">1.5.1.2</ecNumber>
    </recommendedName>
</protein>
<dbReference type="Pfam" id="PF03807">
    <property type="entry name" value="F420_oxidored"/>
    <property type="match status" value="1"/>
</dbReference>
<dbReference type="Pfam" id="PF14748">
    <property type="entry name" value="P5CR_dimer"/>
    <property type="match status" value="1"/>
</dbReference>
<evidence type="ECO:0000256" key="10">
    <source>
        <dbReference type="ARBA" id="ARBA00023002"/>
    </source>
</evidence>
<keyword evidence="9 13" id="KW-0521">NADP</keyword>
<dbReference type="UniPathway" id="UPA00098">
    <property type="reaction ID" value="UER00361"/>
</dbReference>
<organism evidence="17">
    <name type="scientific">Hydra vulgaris</name>
    <name type="common">Hydra</name>
    <name type="synonym">Hydra attenuata</name>
    <dbReference type="NCBI Taxonomy" id="6087"/>
    <lineage>
        <taxon>Eukaryota</taxon>
        <taxon>Metazoa</taxon>
        <taxon>Cnidaria</taxon>
        <taxon>Hydrozoa</taxon>
        <taxon>Hydroidolina</taxon>
        <taxon>Anthoathecata</taxon>
        <taxon>Aplanulata</taxon>
        <taxon>Hydridae</taxon>
        <taxon>Hydra</taxon>
    </lineage>
</organism>
<keyword evidence="7 14" id="KW-0028">Amino-acid biosynthesis</keyword>
<feature type="domain" description="Pyrroline-5-carboxylate reductase catalytic N-terminal" evidence="15">
    <location>
        <begin position="31"/>
        <end position="125"/>
    </location>
</feature>
<evidence type="ECO:0000259" key="15">
    <source>
        <dbReference type="Pfam" id="PF03807"/>
    </source>
</evidence>
<dbReference type="InterPro" id="IPR028939">
    <property type="entry name" value="P5C_Rdtase_cat_N"/>
</dbReference>
<proteinExistence type="evidence at transcript level"/>
<dbReference type="InterPro" id="IPR053790">
    <property type="entry name" value="P5CR-like_CS"/>
</dbReference>
<dbReference type="SUPFAM" id="SSF51735">
    <property type="entry name" value="NAD(P)-binding Rossmann-fold domains"/>
    <property type="match status" value="1"/>
</dbReference>
<comment type="subcellular location">
    <subcellularLocation>
        <location evidence="1">Cytoplasm</location>
    </subcellularLocation>
</comment>
<keyword evidence="6" id="KW-0963">Cytoplasm</keyword>
<dbReference type="FunFam" id="1.10.3730.10:FF:000001">
    <property type="entry name" value="Pyrroline-5-carboxylate reductase"/>
    <property type="match status" value="1"/>
</dbReference>
<dbReference type="Gene3D" id="3.40.50.720">
    <property type="entry name" value="NAD(P)-binding Rossmann-like Domain"/>
    <property type="match status" value="1"/>
</dbReference>
<dbReference type="FunFam" id="3.40.50.720:FF:000190">
    <property type="entry name" value="Pyrroline-5-carboxylate reductase"/>
    <property type="match status" value="1"/>
</dbReference>
<comment type="similarity">
    <text evidence="3 14">Belongs to the pyrroline-5-carboxylate reductase family.</text>
</comment>
<dbReference type="Gene3D" id="1.10.3730.10">
    <property type="entry name" value="ProC C-terminal domain-like"/>
    <property type="match status" value="1"/>
</dbReference>
<dbReference type="SUPFAM" id="SSF48179">
    <property type="entry name" value="6-phosphogluconate dehydrogenase C-terminal domain-like"/>
    <property type="match status" value="1"/>
</dbReference>
<evidence type="ECO:0000256" key="11">
    <source>
        <dbReference type="ARBA" id="ARBA00050547"/>
    </source>
</evidence>
<sequence>YKPPNTLVIITKTDHVNLVSIRMYRAFRLPQIAFLGAGKLVEALTKGFVSAGTIQLHEIWSSAPTERDIKWLQKLGCKTTTDNVKLAKENNLIILAVKPQILLHVLREIAPHLSADHLILSFAAGIKIQTMEMLLPPQTRIVRLMTNTPVQYREGVSAFTLGTNCLPEDRKFVNQLMNSVGYCTELEESLLDTVTGAAGGGPAYAYTFIDAIADGAVHGGMNRAEALIMAAKTVLGAAKMIIETEKHPGELKDAVCSGGGSTIHGIYSLESGGMRGAVIDAVKAATERSRKLGESLNGTKQT</sequence>
<dbReference type="AlphaFoldDB" id="T2M830"/>
<feature type="binding site" evidence="13">
    <location>
        <position position="83"/>
    </location>
    <ligand>
        <name>NADPH</name>
        <dbReference type="ChEBI" id="CHEBI:57783"/>
    </ligand>
</feature>
<dbReference type="GO" id="GO:0055129">
    <property type="term" value="P:L-proline biosynthetic process"/>
    <property type="evidence" value="ECO:0007669"/>
    <property type="project" value="UniProtKB-UniPathway"/>
</dbReference>
<evidence type="ECO:0000256" key="12">
    <source>
        <dbReference type="ARBA" id="ARBA00052690"/>
    </source>
</evidence>
<reference evidence="17" key="1">
    <citation type="journal article" date="2013" name="Genome Biol. Evol.">
        <title>Punctuated emergences of genetic and phenotypic innovations in eumetazoan, bilaterian, euteleostome, and hominidae ancestors.</title>
        <authorList>
            <person name="Wenger Y."/>
            <person name="Galliot B."/>
        </authorList>
    </citation>
    <scope>NUCLEOTIDE SEQUENCE</scope>
    <source>
        <tissue evidence="17">Whole animals</tissue>
    </source>
</reference>
<dbReference type="InterPro" id="IPR000304">
    <property type="entry name" value="Pyrroline-COOH_reductase"/>
</dbReference>
<dbReference type="OrthoDB" id="10263291at2759"/>
<dbReference type="NCBIfam" id="TIGR00112">
    <property type="entry name" value="proC"/>
    <property type="match status" value="1"/>
</dbReference>
<evidence type="ECO:0000256" key="5">
    <source>
        <dbReference type="ARBA" id="ARBA00021413"/>
    </source>
</evidence>
<dbReference type="GO" id="GO:0004735">
    <property type="term" value="F:pyrroline-5-carboxylate reductase activity"/>
    <property type="evidence" value="ECO:0007669"/>
    <property type="project" value="UniProtKB-EC"/>
</dbReference>
<dbReference type="GO" id="GO:0005737">
    <property type="term" value="C:cytoplasm"/>
    <property type="evidence" value="ECO:0007669"/>
    <property type="project" value="UniProtKB-SubCell"/>
</dbReference>
<comment type="catalytic activity">
    <reaction evidence="12 14">
        <text>L-proline + NADP(+) = (S)-1-pyrroline-5-carboxylate + NADPH + 2 H(+)</text>
        <dbReference type="Rhea" id="RHEA:14109"/>
        <dbReference type="ChEBI" id="CHEBI:15378"/>
        <dbReference type="ChEBI" id="CHEBI:17388"/>
        <dbReference type="ChEBI" id="CHEBI:57783"/>
        <dbReference type="ChEBI" id="CHEBI:58349"/>
        <dbReference type="ChEBI" id="CHEBI:60039"/>
        <dbReference type="EC" id="1.5.1.2"/>
    </reaction>
</comment>
<accession>T2M830</accession>
<feature type="binding site" evidence="13">
    <location>
        <begin position="35"/>
        <end position="40"/>
    </location>
    <ligand>
        <name>NADP(+)</name>
        <dbReference type="ChEBI" id="CHEBI:58349"/>
    </ligand>
</feature>
<keyword evidence="10 14" id="KW-0560">Oxidoreductase</keyword>
<evidence type="ECO:0000256" key="8">
    <source>
        <dbReference type="ARBA" id="ARBA00022650"/>
    </source>
</evidence>
<dbReference type="PIRSF" id="PIRSF000193">
    <property type="entry name" value="Pyrrol-5-carb_rd"/>
    <property type="match status" value="1"/>
</dbReference>
<comment type="pathway">
    <text evidence="2 14">Amino-acid biosynthesis; L-proline biosynthesis; L-proline from L-glutamate 5-semialdehyde: step 1/1.</text>
</comment>
<gene>
    <name evidence="17" type="primary">PYCR2</name>
</gene>
<feature type="non-terminal residue" evidence="17">
    <location>
        <position position="1"/>
    </location>
</feature>
<dbReference type="EC" id="1.5.1.2" evidence="4 14"/>
<evidence type="ECO:0000256" key="1">
    <source>
        <dbReference type="ARBA" id="ARBA00004496"/>
    </source>
</evidence>
<dbReference type="EMBL" id="HAAD01001954">
    <property type="protein sequence ID" value="CDG68186.1"/>
    <property type="molecule type" value="mRNA"/>
</dbReference>
<dbReference type="PANTHER" id="PTHR11645:SF62">
    <property type="entry name" value="PYRROLINE-5-CARBOXYLATE REDUCTASE"/>
    <property type="match status" value="1"/>
</dbReference>
<evidence type="ECO:0000256" key="4">
    <source>
        <dbReference type="ARBA" id="ARBA00012855"/>
    </source>
</evidence>
<evidence type="ECO:0000256" key="7">
    <source>
        <dbReference type="ARBA" id="ARBA00022605"/>
    </source>
</evidence>
<name>T2M830_HYDVU</name>
<evidence type="ECO:0000256" key="3">
    <source>
        <dbReference type="ARBA" id="ARBA00005525"/>
    </source>
</evidence>
<dbReference type="PROSITE" id="PS00521">
    <property type="entry name" value="P5CR"/>
    <property type="match status" value="1"/>
</dbReference>
<dbReference type="InterPro" id="IPR008927">
    <property type="entry name" value="6-PGluconate_DH-like_C_sf"/>
</dbReference>
<feature type="domain" description="Pyrroline-5-carboxylate reductase dimerisation" evidence="16">
    <location>
        <begin position="188"/>
        <end position="292"/>
    </location>
</feature>
<dbReference type="InterPro" id="IPR029036">
    <property type="entry name" value="P5CR_dimer"/>
</dbReference>
<dbReference type="PANTHER" id="PTHR11645">
    <property type="entry name" value="PYRROLINE-5-CARBOXYLATE REDUCTASE"/>
    <property type="match status" value="1"/>
</dbReference>
<dbReference type="InterPro" id="IPR036291">
    <property type="entry name" value="NAD(P)-bd_dom_sf"/>
</dbReference>
<keyword evidence="8 14" id="KW-0641">Proline biosynthesis</keyword>
<evidence type="ECO:0000259" key="16">
    <source>
        <dbReference type="Pfam" id="PF14748"/>
    </source>
</evidence>
<evidence type="ECO:0000256" key="9">
    <source>
        <dbReference type="ARBA" id="ARBA00022857"/>
    </source>
</evidence>